<dbReference type="OrthoDB" id="9787283at2"/>
<accession>H7EN69</accession>
<evidence type="ECO:0000313" key="4">
    <source>
        <dbReference type="EMBL" id="EIC00797.1"/>
    </source>
</evidence>
<dbReference type="AlphaFoldDB" id="H7EN69"/>
<sequence length="539" mass="60304">MIFDISFSRRGCRFSGKVLAAAACLAFSSAFFAGCSASADGSVTELTVWYGPSSSDSPPPPDDWSFIARVREELGIKLTIVPLPSSVADQNEKIEAAVRSRSLPDLFMVTSDELVSLAKRNEIARVDRMYKMMPYRTAHMYDEDARAASSFDGASYGLSQSGSIARNEGIFIRKDWLDKLNMPVPETLEDYMNVMRRFTTDDPDGNGKNDTFGYGAFIETTVMSGGLGRRLEPFFGAFGVAGTFNMTKKNAGLNIYKEGFYDAVEFIQKMVMERVIDPNWLAYGKDDFREAWKNGRFGIMREQNAAFGLERGYKPFDEKFPDGEWILINPPKGPDGLQSVGCYTQGYRTYAVSRRAAELDKLPAIARLLEWMSTDAYYLVAYGEEGVNFMFDSDGKVTTEGLPDPELAYSKTAAAPLIQLRNMVFYNSDSELSARYPEWTTKNGKKISALSILRDMQSRPWTAALGADRLPPPPPELKKMYENGILDFVTGKRSLSRDNWKSFLAEFDRLGGKKWEAECISFAEDNRLLGEAARIDSAR</sequence>
<evidence type="ECO:0000256" key="2">
    <source>
        <dbReference type="ARBA" id="ARBA00008520"/>
    </source>
</evidence>
<keyword evidence="3" id="KW-0732">Signal</keyword>
<feature type="chain" id="PRO_5003609844" evidence="3">
    <location>
        <begin position="34"/>
        <end position="539"/>
    </location>
</feature>
<dbReference type="SUPFAM" id="SSF53850">
    <property type="entry name" value="Periplasmic binding protein-like II"/>
    <property type="match status" value="1"/>
</dbReference>
<comment type="subcellular location">
    <subcellularLocation>
        <location evidence="1">Periplasm</location>
    </subcellularLocation>
</comment>
<comment type="similarity">
    <text evidence="2">Belongs to the bacterial solute-binding protein 1 family.</text>
</comment>
<proteinExistence type="inferred from homology"/>
<dbReference type="Pfam" id="PF13416">
    <property type="entry name" value="SBP_bac_8"/>
    <property type="match status" value="1"/>
</dbReference>
<dbReference type="eggNOG" id="COG1653">
    <property type="taxonomic scope" value="Bacteria"/>
</dbReference>
<gene>
    <name evidence="4" type="ORF">TresaDRAFT_0622</name>
</gene>
<dbReference type="EMBL" id="AGRW01000053">
    <property type="protein sequence ID" value="EIC00797.1"/>
    <property type="molecule type" value="Genomic_DNA"/>
</dbReference>
<feature type="signal peptide" evidence="3">
    <location>
        <begin position="1"/>
        <end position="33"/>
    </location>
</feature>
<name>H7EN69_9SPIR</name>
<organism evidence="4 5">
    <name type="scientific">Treponema saccharophilum DSM 2985</name>
    <dbReference type="NCBI Taxonomy" id="907348"/>
    <lineage>
        <taxon>Bacteria</taxon>
        <taxon>Pseudomonadati</taxon>
        <taxon>Spirochaetota</taxon>
        <taxon>Spirochaetia</taxon>
        <taxon>Spirochaetales</taxon>
        <taxon>Treponemataceae</taxon>
        <taxon>Treponema</taxon>
    </lineage>
</organism>
<dbReference type="RefSeq" id="WP_002705896.1">
    <property type="nucleotide sequence ID" value="NZ_AGRW01000053.1"/>
</dbReference>
<dbReference type="PANTHER" id="PTHR43649">
    <property type="entry name" value="ARABINOSE-BINDING PROTEIN-RELATED"/>
    <property type="match status" value="1"/>
</dbReference>
<evidence type="ECO:0000256" key="3">
    <source>
        <dbReference type="SAM" id="SignalP"/>
    </source>
</evidence>
<dbReference type="STRING" id="907348.TresaDRAFT_0622"/>
<dbReference type="GO" id="GO:0042597">
    <property type="term" value="C:periplasmic space"/>
    <property type="evidence" value="ECO:0007669"/>
    <property type="project" value="UniProtKB-SubCell"/>
</dbReference>
<protein>
    <submittedName>
        <fullName evidence="4">Extracellular solute-binding protein family 1</fullName>
    </submittedName>
</protein>
<dbReference type="Gene3D" id="3.40.190.10">
    <property type="entry name" value="Periplasmic binding protein-like II"/>
    <property type="match status" value="2"/>
</dbReference>
<dbReference type="PATRIC" id="fig|907348.3.peg.2386"/>
<dbReference type="Proteomes" id="UP000003571">
    <property type="component" value="Unassembled WGS sequence"/>
</dbReference>
<evidence type="ECO:0000256" key="1">
    <source>
        <dbReference type="ARBA" id="ARBA00004418"/>
    </source>
</evidence>
<comment type="caution">
    <text evidence="4">The sequence shown here is derived from an EMBL/GenBank/DDBJ whole genome shotgun (WGS) entry which is preliminary data.</text>
</comment>
<dbReference type="InterPro" id="IPR050490">
    <property type="entry name" value="Bact_solute-bd_prot1"/>
</dbReference>
<keyword evidence="5" id="KW-1185">Reference proteome</keyword>
<reference evidence="4 5" key="1">
    <citation type="submission" date="2011-09" db="EMBL/GenBank/DDBJ databases">
        <title>The draft genome of Treponema saccharophilum DSM 2985.</title>
        <authorList>
            <consortium name="US DOE Joint Genome Institute (JGI-PGF)"/>
            <person name="Lucas S."/>
            <person name="Copeland A."/>
            <person name="Lapidus A."/>
            <person name="Glavina del Rio T."/>
            <person name="Dalin E."/>
            <person name="Tice H."/>
            <person name="Bruce D."/>
            <person name="Goodwin L."/>
            <person name="Pitluck S."/>
            <person name="Peters L."/>
            <person name="Kyrpides N."/>
            <person name="Mavromatis K."/>
            <person name="Ivanova N."/>
            <person name="Markowitz V."/>
            <person name="Cheng J.-F."/>
            <person name="Hugenholtz P."/>
            <person name="Woyke T."/>
            <person name="Wu D."/>
            <person name="Gronow S."/>
            <person name="Wellnitz S."/>
            <person name="Brambilla E."/>
            <person name="Klenk H.-P."/>
            <person name="Eisen J.A."/>
        </authorList>
    </citation>
    <scope>NUCLEOTIDE SEQUENCE [LARGE SCALE GENOMIC DNA]</scope>
    <source>
        <strain evidence="4 5">DSM 2985</strain>
    </source>
</reference>
<dbReference type="InterPro" id="IPR006059">
    <property type="entry name" value="SBP"/>
</dbReference>
<evidence type="ECO:0000313" key="5">
    <source>
        <dbReference type="Proteomes" id="UP000003571"/>
    </source>
</evidence>
<dbReference type="PANTHER" id="PTHR43649:SF12">
    <property type="entry name" value="DIACETYLCHITOBIOSE BINDING PROTEIN DASA"/>
    <property type="match status" value="1"/>
</dbReference>